<feature type="compositionally biased region" description="Basic and acidic residues" evidence="1">
    <location>
        <begin position="1"/>
        <end position="13"/>
    </location>
</feature>
<feature type="compositionally biased region" description="Low complexity" evidence="1">
    <location>
        <begin position="42"/>
        <end position="52"/>
    </location>
</feature>
<organism evidence="2 3">
    <name type="scientific">Aspergillus ellipticus CBS 707.79</name>
    <dbReference type="NCBI Taxonomy" id="1448320"/>
    <lineage>
        <taxon>Eukaryota</taxon>
        <taxon>Fungi</taxon>
        <taxon>Dikarya</taxon>
        <taxon>Ascomycota</taxon>
        <taxon>Pezizomycotina</taxon>
        <taxon>Eurotiomycetes</taxon>
        <taxon>Eurotiomycetidae</taxon>
        <taxon>Eurotiales</taxon>
        <taxon>Aspergillaceae</taxon>
        <taxon>Aspergillus</taxon>
        <taxon>Aspergillus subgen. Circumdati</taxon>
    </lineage>
</organism>
<dbReference type="VEuPathDB" id="FungiDB:BO71DRAFT_432664"/>
<feature type="region of interest" description="Disordered" evidence="1">
    <location>
        <begin position="1"/>
        <end position="60"/>
    </location>
</feature>
<evidence type="ECO:0000256" key="1">
    <source>
        <dbReference type="SAM" id="MobiDB-lite"/>
    </source>
</evidence>
<keyword evidence="3" id="KW-1185">Reference proteome</keyword>
<dbReference type="OrthoDB" id="10594175at2759"/>
<reference evidence="2 3" key="1">
    <citation type="submission" date="2018-02" db="EMBL/GenBank/DDBJ databases">
        <title>The genomes of Aspergillus section Nigri reveals drivers in fungal speciation.</title>
        <authorList>
            <consortium name="DOE Joint Genome Institute"/>
            <person name="Vesth T.C."/>
            <person name="Nybo J."/>
            <person name="Theobald S."/>
            <person name="Brandl J."/>
            <person name="Frisvad J.C."/>
            <person name="Nielsen K.F."/>
            <person name="Lyhne E.K."/>
            <person name="Kogle M.E."/>
            <person name="Kuo A."/>
            <person name="Riley R."/>
            <person name="Clum A."/>
            <person name="Nolan M."/>
            <person name="Lipzen A."/>
            <person name="Salamov A."/>
            <person name="Henrissat B."/>
            <person name="Wiebenga A."/>
            <person name="De vries R.P."/>
            <person name="Grigoriev I.V."/>
            <person name="Mortensen U.H."/>
            <person name="Andersen M.R."/>
            <person name="Baker S.E."/>
        </authorList>
    </citation>
    <scope>NUCLEOTIDE SEQUENCE [LARGE SCALE GENOMIC DNA]</scope>
    <source>
        <strain evidence="2 3">CBS 707.79</strain>
    </source>
</reference>
<sequence length="196" mass="21099">MESVKPLKHDSKVTLHHHPRSMAADKPSASLTPTPTVLGKRPAAASSSSAAPPRKKTHSSAPFVATLRALAQQLEDEQAKQDAATDKGAWVTSALSIIKEGGKLNRTTTDLALDLSAKTSALKSRLHEVSENLNKLSSNLAHVSTQVAEIGMFTTELFSLAQYTYDHTEYSVNALMELHKDDVAGCAEVRDALQEI</sequence>
<dbReference type="AlphaFoldDB" id="A0A319DBE2"/>
<dbReference type="Proteomes" id="UP000247810">
    <property type="component" value="Unassembled WGS sequence"/>
</dbReference>
<evidence type="ECO:0000313" key="3">
    <source>
        <dbReference type="Proteomes" id="UP000247810"/>
    </source>
</evidence>
<proteinExistence type="predicted"/>
<protein>
    <submittedName>
        <fullName evidence="2">Uncharacterized protein</fullName>
    </submittedName>
</protein>
<name>A0A319DBE2_9EURO</name>
<evidence type="ECO:0000313" key="2">
    <source>
        <dbReference type="EMBL" id="PYH91627.1"/>
    </source>
</evidence>
<accession>A0A319DBE2</accession>
<dbReference type="EMBL" id="KZ825939">
    <property type="protein sequence ID" value="PYH91627.1"/>
    <property type="molecule type" value="Genomic_DNA"/>
</dbReference>
<gene>
    <name evidence="2" type="ORF">BO71DRAFT_432664</name>
</gene>